<feature type="region of interest" description="Disordered" evidence="1">
    <location>
        <begin position="387"/>
        <end position="481"/>
    </location>
</feature>
<dbReference type="EMBL" id="PDCK01000044">
    <property type="protein sequence ID" value="PRQ23770.1"/>
    <property type="molecule type" value="Genomic_DNA"/>
</dbReference>
<protein>
    <submittedName>
        <fullName evidence="2">Uncharacterized protein</fullName>
    </submittedName>
</protein>
<keyword evidence="3" id="KW-1185">Reference proteome</keyword>
<dbReference type="STRING" id="74649.A0A2P6PPC2"/>
<feature type="region of interest" description="Disordered" evidence="1">
    <location>
        <begin position="517"/>
        <end position="536"/>
    </location>
</feature>
<proteinExistence type="predicted"/>
<evidence type="ECO:0000313" key="3">
    <source>
        <dbReference type="Proteomes" id="UP000238479"/>
    </source>
</evidence>
<dbReference type="PANTHER" id="PTHR36062">
    <property type="entry name" value="OS01G0687300 PROTEIN"/>
    <property type="match status" value="1"/>
</dbReference>
<gene>
    <name evidence="2" type="ORF">RchiOBHm_Chr6g0265031</name>
</gene>
<dbReference type="AlphaFoldDB" id="A0A2P6PPC2"/>
<dbReference type="OMA" id="RTDFCPE"/>
<name>A0A2P6PPC2_ROSCH</name>
<sequence>MSDCVVRSYPESEGTNEQTCESVWMAHWMCPSCNSETKACGHVSIHYEEAQKHNDGVQKHPLFRGFGEVAEPKRVRKNNEGVTLIESSKKLRKERLEGQSFPMFNVPQKTSLAKQNQQDSTVNRRLLSESDSSAMLRWAPADARPLEAIPPLKEQQVKYHNFLEDSSPAVSKSFQDGPVRLDSKLALHQFKCGSTSMPFFICRDKEVNQSNSLLAPQHVANTNNYSSSTFLIHEENINSKLASRKSGGSFSRQNDVMLLQRDPSTSRKHVQEMQSQSGVGLFPSQSSSSEVTRHEKPYLGFYSAPILQHADRNTETMRICAAVDVEKESSRGYPKCSQTTTFPRKTGFNLSEGGHMFGETTVSTKLKGKAFCELLVSPEHALPVQTGLRLLPHRSSTDSEEEDVRDVKRPANSLDNESSSETDTMDMDTFQFQDNLPLGVASSPTNEHTEGGQKSPTSRSAFTSAREEVRGGPPFTKLPDMNQELPELAALASLVDERETSPSRTQSLDVEHLLSHAEPTNSKSNASPDGPQGLEPSCRWVKRLKLSASHFAYGTKSTSTKSTKMGEASSHEKVNALYKKNMKCSATNSQPAMGRFHGREPMSLDETPMLLRNGELSSSDSARTSQNISLSHPWIRRWSHKVVAPHKNSEAAAVSRPQSSKATFDQFQKKKFPSIAAMALMGKAMNGFNPCEFAKKGSFVVWNAKGF</sequence>
<dbReference type="Proteomes" id="UP000238479">
    <property type="component" value="Chromosome 6"/>
</dbReference>
<dbReference type="PANTHER" id="PTHR36062:SF1">
    <property type="entry name" value="OS01G0687300 PROTEIN"/>
    <property type="match status" value="1"/>
</dbReference>
<feature type="compositionally biased region" description="Polar residues" evidence="1">
    <location>
        <begin position="442"/>
        <end position="463"/>
    </location>
</feature>
<accession>A0A2P6PPC2</accession>
<comment type="caution">
    <text evidence="2">The sequence shown here is derived from an EMBL/GenBank/DDBJ whole genome shotgun (WGS) entry which is preliminary data.</text>
</comment>
<feature type="compositionally biased region" description="Polar residues" evidence="1">
    <location>
        <begin position="518"/>
        <end position="527"/>
    </location>
</feature>
<dbReference type="InterPro" id="IPR037476">
    <property type="entry name" value="PCH1"/>
</dbReference>
<evidence type="ECO:0000313" key="2">
    <source>
        <dbReference type="EMBL" id="PRQ23770.1"/>
    </source>
</evidence>
<reference evidence="2 3" key="1">
    <citation type="journal article" date="2018" name="Nat. Genet.">
        <title>The Rosa genome provides new insights in the design of modern roses.</title>
        <authorList>
            <person name="Bendahmane M."/>
        </authorList>
    </citation>
    <scope>NUCLEOTIDE SEQUENCE [LARGE SCALE GENOMIC DNA]</scope>
    <source>
        <strain evidence="3">cv. Old Blush</strain>
    </source>
</reference>
<evidence type="ECO:0000256" key="1">
    <source>
        <dbReference type="SAM" id="MobiDB-lite"/>
    </source>
</evidence>
<dbReference type="OrthoDB" id="649277at2759"/>
<dbReference type="Gramene" id="PRQ23770">
    <property type="protein sequence ID" value="PRQ23770"/>
    <property type="gene ID" value="RchiOBHm_Chr6g0265031"/>
</dbReference>
<dbReference type="GO" id="GO:0010099">
    <property type="term" value="P:regulation of photomorphogenesis"/>
    <property type="evidence" value="ECO:0007669"/>
    <property type="project" value="InterPro"/>
</dbReference>
<organism evidence="2 3">
    <name type="scientific">Rosa chinensis</name>
    <name type="common">China rose</name>
    <dbReference type="NCBI Taxonomy" id="74649"/>
    <lineage>
        <taxon>Eukaryota</taxon>
        <taxon>Viridiplantae</taxon>
        <taxon>Streptophyta</taxon>
        <taxon>Embryophyta</taxon>
        <taxon>Tracheophyta</taxon>
        <taxon>Spermatophyta</taxon>
        <taxon>Magnoliopsida</taxon>
        <taxon>eudicotyledons</taxon>
        <taxon>Gunneridae</taxon>
        <taxon>Pentapetalae</taxon>
        <taxon>rosids</taxon>
        <taxon>fabids</taxon>
        <taxon>Rosales</taxon>
        <taxon>Rosaceae</taxon>
        <taxon>Rosoideae</taxon>
        <taxon>Rosoideae incertae sedis</taxon>
        <taxon>Rosa</taxon>
    </lineage>
</organism>